<keyword evidence="1" id="KW-0808">Transferase</keyword>
<evidence type="ECO:0000313" key="5">
    <source>
        <dbReference type="Proteomes" id="UP000642748"/>
    </source>
</evidence>
<keyword evidence="5" id="KW-1185">Reference proteome</keyword>
<dbReference type="Pfam" id="PF00583">
    <property type="entry name" value="Acetyltransf_1"/>
    <property type="match status" value="1"/>
</dbReference>
<evidence type="ECO:0000259" key="3">
    <source>
        <dbReference type="PROSITE" id="PS51186"/>
    </source>
</evidence>
<dbReference type="InterPro" id="IPR000182">
    <property type="entry name" value="GNAT_dom"/>
</dbReference>
<dbReference type="InterPro" id="IPR050832">
    <property type="entry name" value="Bact_Acetyltransf"/>
</dbReference>
<evidence type="ECO:0000313" key="4">
    <source>
        <dbReference type="EMBL" id="GIH18574.1"/>
    </source>
</evidence>
<comment type="caution">
    <text evidence="4">The sequence shown here is derived from an EMBL/GenBank/DDBJ whole genome shotgun (WGS) entry which is preliminary data.</text>
</comment>
<evidence type="ECO:0000256" key="1">
    <source>
        <dbReference type="ARBA" id="ARBA00022679"/>
    </source>
</evidence>
<keyword evidence="2" id="KW-0012">Acyltransferase</keyword>
<dbReference type="CDD" id="cd04301">
    <property type="entry name" value="NAT_SF"/>
    <property type="match status" value="1"/>
</dbReference>
<dbReference type="AlphaFoldDB" id="A0A8J3QWS5"/>
<dbReference type="Gene3D" id="3.40.630.30">
    <property type="match status" value="1"/>
</dbReference>
<proteinExistence type="predicted"/>
<name>A0A8J3QWS5_9ACTN</name>
<feature type="domain" description="N-acetyltransferase" evidence="3">
    <location>
        <begin position="4"/>
        <end position="170"/>
    </location>
</feature>
<dbReference type="EMBL" id="BONZ01000068">
    <property type="protein sequence ID" value="GIH18574.1"/>
    <property type="molecule type" value="Genomic_DNA"/>
</dbReference>
<gene>
    <name evidence="4" type="ORF">Raf01_67460</name>
</gene>
<accession>A0A8J3QWS5</accession>
<reference evidence="4" key="1">
    <citation type="submission" date="2021-01" db="EMBL/GenBank/DDBJ databases">
        <title>Whole genome shotgun sequence of Rugosimonospora africana NBRC 104875.</title>
        <authorList>
            <person name="Komaki H."/>
            <person name="Tamura T."/>
        </authorList>
    </citation>
    <scope>NUCLEOTIDE SEQUENCE</scope>
    <source>
        <strain evidence="4">NBRC 104875</strain>
    </source>
</reference>
<organism evidence="4 5">
    <name type="scientific">Rugosimonospora africana</name>
    <dbReference type="NCBI Taxonomy" id="556532"/>
    <lineage>
        <taxon>Bacteria</taxon>
        <taxon>Bacillati</taxon>
        <taxon>Actinomycetota</taxon>
        <taxon>Actinomycetes</taxon>
        <taxon>Micromonosporales</taxon>
        <taxon>Micromonosporaceae</taxon>
        <taxon>Rugosimonospora</taxon>
    </lineage>
</organism>
<dbReference type="RefSeq" id="WP_203922081.1">
    <property type="nucleotide sequence ID" value="NZ_BONZ01000068.1"/>
</dbReference>
<dbReference type="Proteomes" id="UP000642748">
    <property type="component" value="Unassembled WGS sequence"/>
</dbReference>
<protein>
    <submittedName>
        <fullName evidence="4">N-acetyltransferase</fullName>
    </submittedName>
</protein>
<dbReference type="InterPro" id="IPR016181">
    <property type="entry name" value="Acyl_CoA_acyltransferase"/>
</dbReference>
<sequence>MDNVSVRPAEPEDLAAVAELRWRWARENGTPPVTTREEFVTAFTEWARDNRGSHRCVVAVRGDVVGGDVVRDNVVGGDVVIGMAWLATVRRVPHPGSLDRISGDVQCVYVVPEQRNGGLGGRLIEAVLAHARDLGVERATVHSSIRAIPAYRRHGFVQSPQLLDVDIAHR</sequence>
<dbReference type="SUPFAM" id="SSF55729">
    <property type="entry name" value="Acyl-CoA N-acyltransferases (Nat)"/>
    <property type="match status" value="1"/>
</dbReference>
<evidence type="ECO:0000256" key="2">
    <source>
        <dbReference type="ARBA" id="ARBA00023315"/>
    </source>
</evidence>
<dbReference type="GO" id="GO:0016747">
    <property type="term" value="F:acyltransferase activity, transferring groups other than amino-acyl groups"/>
    <property type="evidence" value="ECO:0007669"/>
    <property type="project" value="InterPro"/>
</dbReference>
<dbReference type="PANTHER" id="PTHR43877">
    <property type="entry name" value="AMINOALKYLPHOSPHONATE N-ACETYLTRANSFERASE-RELATED-RELATED"/>
    <property type="match status" value="1"/>
</dbReference>
<dbReference type="PROSITE" id="PS51186">
    <property type="entry name" value="GNAT"/>
    <property type="match status" value="1"/>
</dbReference>